<dbReference type="EMBL" id="JBJKBG010000006">
    <property type="protein sequence ID" value="KAL3733490.1"/>
    <property type="molecule type" value="Genomic_DNA"/>
</dbReference>
<dbReference type="Proteomes" id="UP001634007">
    <property type="component" value="Unassembled WGS sequence"/>
</dbReference>
<feature type="compositionally biased region" description="Low complexity" evidence="1">
    <location>
        <begin position="29"/>
        <end position="39"/>
    </location>
</feature>
<evidence type="ECO:0000313" key="3">
    <source>
        <dbReference type="Proteomes" id="UP001634007"/>
    </source>
</evidence>
<comment type="caution">
    <text evidence="2">The sequence shown here is derived from an EMBL/GenBank/DDBJ whole genome shotgun (WGS) entry which is preliminary data.</text>
</comment>
<proteinExistence type="predicted"/>
<evidence type="ECO:0000313" key="2">
    <source>
        <dbReference type="EMBL" id="KAL3733490.1"/>
    </source>
</evidence>
<sequence>MAFPAHPQTPLAPLRSTTPLPPTRRRSPPFRSATPSTSTKTRCHGPLGSAMPRRRLNAARPPPFGDALDDDSSQLLPPTQQSPDNDSTPLIPSTR</sequence>
<gene>
    <name evidence="2" type="ORF">ACJRO7_022938</name>
</gene>
<organism evidence="2 3">
    <name type="scientific">Eucalyptus globulus</name>
    <name type="common">Tasmanian blue gum</name>
    <dbReference type="NCBI Taxonomy" id="34317"/>
    <lineage>
        <taxon>Eukaryota</taxon>
        <taxon>Viridiplantae</taxon>
        <taxon>Streptophyta</taxon>
        <taxon>Embryophyta</taxon>
        <taxon>Tracheophyta</taxon>
        <taxon>Spermatophyta</taxon>
        <taxon>Magnoliopsida</taxon>
        <taxon>eudicotyledons</taxon>
        <taxon>Gunneridae</taxon>
        <taxon>Pentapetalae</taxon>
        <taxon>rosids</taxon>
        <taxon>malvids</taxon>
        <taxon>Myrtales</taxon>
        <taxon>Myrtaceae</taxon>
        <taxon>Myrtoideae</taxon>
        <taxon>Eucalypteae</taxon>
        <taxon>Eucalyptus</taxon>
    </lineage>
</organism>
<feature type="compositionally biased region" description="Polar residues" evidence="1">
    <location>
        <begin position="73"/>
        <end position="95"/>
    </location>
</feature>
<reference evidence="2 3" key="1">
    <citation type="submission" date="2024-11" db="EMBL/GenBank/DDBJ databases">
        <title>Chromosome-level genome assembly of Eucalyptus globulus Labill. provides insights into its genome evolution.</title>
        <authorList>
            <person name="Li X."/>
        </authorList>
    </citation>
    <scope>NUCLEOTIDE SEQUENCE [LARGE SCALE GENOMIC DNA]</scope>
    <source>
        <strain evidence="2">CL2024</strain>
        <tissue evidence="2">Fresh tender leaves</tissue>
    </source>
</reference>
<accession>A0ABD3K0G2</accession>
<name>A0ABD3K0G2_EUCGL</name>
<dbReference type="AlphaFoldDB" id="A0ABD3K0G2"/>
<protein>
    <submittedName>
        <fullName evidence="2">Uncharacterized protein</fullName>
    </submittedName>
</protein>
<keyword evidence="3" id="KW-1185">Reference proteome</keyword>
<evidence type="ECO:0000256" key="1">
    <source>
        <dbReference type="SAM" id="MobiDB-lite"/>
    </source>
</evidence>
<feature type="region of interest" description="Disordered" evidence="1">
    <location>
        <begin position="1"/>
        <end position="95"/>
    </location>
</feature>
<feature type="compositionally biased region" description="Low complexity" evidence="1">
    <location>
        <begin position="9"/>
        <end position="18"/>
    </location>
</feature>